<feature type="region of interest" description="Disordered" evidence="2">
    <location>
        <begin position="1"/>
        <end position="24"/>
    </location>
</feature>
<proteinExistence type="predicted"/>
<feature type="compositionally biased region" description="Basic and acidic residues" evidence="2">
    <location>
        <begin position="204"/>
        <end position="215"/>
    </location>
</feature>
<dbReference type="SMART" id="SM00322">
    <property type="entry name" value="KH"/>
    <property type="match status" value="1"/>
</dbReference>
<accession>A0A7S4KWY3</accession>
<protein>
    <recommendedName>
        <fullName evidence="3">K Homology domain-containing protein</fullName>
    </recommendedName>
</protein>
<evidence type="ECO:0000313" key="4">
    <source>
        <dbReference type="EMBL" id="CAE2307965.1"/>
    </source>
</evidence>
<dbReference type="PROSITE" id="PS50084">
    <property type="entry name" value="KH_TYPE_1"/>
    <property type="match status" value="1"/>
</dbReference>
<dbReference type="EMBL" id="HBKN01025310">
    <property type="protein sequence ID" value="CAE2307965.1"/>
    <property type="molecule type" value="Transcribed_RNA"/>
</dbReference>
<feature type="compositionally biased region" description="Basic and acidic residues" evidence="2">
    <location>
        <begin position="224"/>
        <end position="239"/>
    </location>
</feature>
<dbReference type="GO" id="GO:0003723">
    <property type="term" value="F:RNA binding"/>
    <property type="evidence" value="ECO:0007669"/>
    <property type="project" value="UniProtKB-UniRule"/>
</dbReference>
<reference evidence="4" key="1">
    <citation type="submission" date="2021-01" db="EMBL/GenBank/DDBJ databases">
        <authorList>
            <person name="Corre E."/>
            <person name="Pelletier E."/>
            <person name="Niang G."/>
            <person name="Scheremetjew M."/>
            <person name="Finn R."/>
            <person name="Kale V."/>
            <person name="Holt S."/>
            <person name="Cochrane G."/>
            <person name="Meng A."/>
            <person name="Brown T."/>
            <person name="Cohen L."/>
        </authorList>
    </citation>
    <scope>NUCLEOTIDE SEQUENCE</scope>
    <source>
        <strain evidence="4">CCMP 2712</strain>
    </source>
</reference>
<dbReference type="InterPro" id="IPR004088">
    <property type="entry name" value="KH_dom_type_1"/>
</dbReference>
<organism evidence="4">
    <name type="scientific">Guillardia theta</name>
    <name type="common">Cryptophyte</name>
    <name type="synonym">Cryptomonas phi</name>
    <dbReference type="NCBI Taxonomy" id="55529"/>
    <lineage>
        <taxon>Eukaryota</taxon>
        <taxon>Cryptophyceae</taxon>
        <taxon>Pyrenomonadales</taxon>
        <taxon>Geminigeraceae</taxon>
        <taxon>Guillardia</taxon>
    </lineage>
</organism>
<feature type="domain" description="K Homology" evidence="3">
    <location>
        <begin position="28"/>
        <end position="103"/>
    </location>
</feature>
<dbReference type="InterPro" id="IPR004087">
    <property type="entry name" value="KH_dom"/>
</dbReference>
<feature type="region of interest" description="Disordered" evidence="2">
    <location>
        <begin position="188"/>
        <end position="266"/>
    </location>
</feature>
<dbReference type="InterPro" id="IPR036612">
    <property type="entry name" value="KH_dom_type_1_sf"/>
</dbReference>
<dbReference type="CDD" id="cd00105">
    <property type="entry name" value="KH-I"/>
    <property type="match status" value="1"/>
</dbReference>
<evidence type="ECO:0000259" key="3">
    <source>
        <dbReference type="SMART" id="SM00322"/>
    </source>
</evidence>
<dbReference type="Gene3D" id="3.30.1370.10">
    <property type="entry name" value="K Homology domain, type 1"/>
    <property type="match status" value="1"/>
</dbReference>
<keyword evidence="1" id="KW-0694">RNA-binding</keyword>
<sequence>MGNTDSKDTPQQPGAAASKPQAWNAADKNIRLELDIQKEKMGKLIGTGGKTIQLIQQKVSTIQMKTPSKEDTGNDEFKFVPVQLQGRAQDVFKAAQMVDEVATACLAVLSATVSPQQVSLLQRESILNMQKEIPIDTLRLPKKTDKPPRVVIEGYLEDVKDAYHFIIKEVEIAAKEVQEERENMKLMQIRNHRMGSEDSNESGQDGKKKAGRDNSKMQPKRAAYRQEDDQKASLRDRDNQPNNDDDSSAPEQSIQDAALSSLDHEQ</sequence>
<name>A0A7S4KWY3_GUITH</name>
<dbReference type="SUPFAM" id="SSF54791">
    <property type="entry name" value="Eukaryotic type KH-domain (KH-domain type I)"/>
    <property type="match status" value="1"/>
</dbReference>
<gene>
    <name evidence="4" type="ORF">GTHE00462_LOCUS19685</name>
</gene>
<dbReference type="AlphaFoldDB" id="A0A7S4KWY3"/>
<dbReference type="Pfam" id="PF00013">
    <property type="entry name" value="KH_1"/>
    <property type="match status" value="1"/>
</dbReference>
<evidence type="ECO:0000256" key="2">
    <source>
        <dbReference type="SAM" id="MobiDB-lite"/>
    </source>
</evidence>
<evidence type="ECO:0000256" key="1">
    <source>
        <dbReference type="PROSITE-ProRule" id="PRU00117"/>
    </source>
</evidence>